<evidence type="ECO:0000313" key="3">
    <source>
        <dbReference type="EMBL" id="SVB58821.1"/>
    </source>
</evidence>
<reference evidence="3" key="1">
    <citation type="submission" date="2018-05" db="EMBL/GenBank/DDBJ databases">
        <authorList>
            <person name="Lanie J.A."/>
            <person name="Ng W.-L."/>
            <person name="Kazmierczak K.M."/>
            <person name="Andrzejewski T.M."/>
            <person name="Davidsen T.M."/>
            <person name="Wayne K.J."/>
            <person name="Tettelin H."/>
            <person name="Glass J.I."/>
            <person name="Rusch D."/>
            <person name="Podicherti R."/>
            <person name="Tsui H.-C.T."/>
            <person name="Winkler M.E."/>
        </authorList>
    </citation>
    <scope>NUCLEOTIDE SEQUENCE</scope>
</reference>
<dbReference type="InterPro" id="IPR004401">
    <property type="entry name" value="YbaB/EbfC"/>
</dbReference>
<keyword evidence="1" id="KW-0238">DNA-binding</keyword>
<evidence type="ECO:0008006" key="4">
    <source>
        <dbReference type="Google" id="ProtNLM"/>
    </source>
</evidence>
<dbReference type="InterPro" id="IPR036894">
    <property type="entry name" value="YbaB-like_sf"/>
</dbReference>
<dbReference type="Gene3D" id="3.30.1310.10">
    <property type="entry name" value="Nucleoid-associated protein YbaB-like domain"/>
    <property type="match status" value="1"/>
</dbReference>
<name>A0A382F9Q5_9ZZZZ</name>
<dbReference type="EMBL" id="UINC01048372">
    <property type="protein sequence ID" value="SVB58821.1"/>
    <property type="molecule type" value="Genomic_DNA"/>
</dbReference>
<dbReference type="NCBIfam" id="TIGR00103">
    <property type="entry name" value="DNA_YbaB_EbfC"/>
    <property type="match status" value="1"/>
</dbReference>
<keyword evidence="2" id="KW-0175">Coiled coil</keyword>
<dbReference type="HAMAP" id="MF_00274">
    <property type="entry name" value="DNA_YbaB_EbfC"/>
    <property type="match status" value="1"/>
</dbReference>
<dbReference type="PANTHER" id="PTHR33449:SF1">
    <property type="entry name" value="NUCLEOID-ASSOCIATED PROTEIN YBAB"/>
    <property type="match status" value="1"/>
</dbReference>
<organism evidence="3">
    <name type="scientific">marine metagenome</name>
    <dbReference type="NCBI Taxonomy" id="408172"/>
    <lineage>
        <taxon>unclassified sequences</taxon>
        <taxon>metagenomes</taxon>
        <taxon>ecological metagenomes</taxon>
    </lineage>
</organism>
<protein>
    <recommendedName>
        <fullName evidence="4">Nucleoid-associated protein</fullName>
    </recommendedName>
</protein>
<accession>A0A382F9Q5</accession>
<dbReference type="SUPFAM" id="SSF82607">
    <property type="entry name" value="YbaB-like"/>
    <property type="match status" value="1"/>
</dbReference>
<evidence type="ECO:0000256" key="2">
    <source>
        <dbReference type="SAM" id="Coils"/>
    </source>
</evidence>
<dbReference type="PIRSF" id="PIRSF004555">
    <property type="entry name" value="UCP004555"/>
    <property type="match status" value="1"/>
</dbReference>
<proteinExistence type="inferred from homology"/>
<feature type="coiled-coil region" evidence="2">
    <location>
        <begin position="6"/>
        <end position="33"/>
    </location>
</feature>
<dbReference type="AlphaFoldDB" id="A0A382F9Q5"/>
<gene>
    <name evidence="3" type="ORF">METZ01_LOCUS211675</name>
</gene>
<dbReference type="PANTHER" id="PTHR33449">
    <property type="entry name" value="NUCLEOID-ASSOCIATED PROTEIN YBAB"/>
    <property type="match status" value="1"/>
</dbReference>
<dbReference type="GO" id="GO:0003677">
    <property type="term" value="F:DNA binding"/>
    <property type="evidence" value="ECO:0007669"/>
    <property type="project" value="UniProtKB-KW"/>
</dbReference>
<dbReference type="Pfam" id="PF02575">
    <property type="entry name" value="YbaB_DNA_bd"/>
    <property type="match status" value="1"/>
</dbReference>
<evidence type="ECO:0000256" key="1">
    <source>
        <dbReference type="ARBA" id="ARBA00023125"/>
    </source>
</evidence>
<dbReference type="GO" id="GO:0005829">
    <property type="term" value="C:cytosol"/>
    <property type="evidence" value="ECO:0007669"/>
    <property type="project" value="TreeGrafter"/>
</dbReference>
<sequence>MFKGGMAGMLQKAKQMQEDMKIAQQEIKLISCQGVAASGAIKVNLGGHYQTTGIEIDDGLLDDKNLLEDLIMTAYNDASRQVKEISDEKLKKATGGIDLPL</sequence>